<dbReference type="InterPro" id="IPR006311">
    <property type="entry name" value="TAT_signal"/>
</dbReference>
<feature type="signal peptide" evidence="1">
    <location>
        <begin position="1"/>
        <end position="33"/>
    </location>
</feature>
<dbReference type="Proteomes" id="UP000199636">
    <property type="component" value="Unassembled WGS sequence"/>
</dbReference>
<keyword evidence="3" id="KW-1185">Reference proteome</keyword>
<evidence type="ECO:0000313" key="3">
    <source>
        <dbReference type="Proteomes" id="UP000199636"/>
    </source>
</evidence>
<evidence type="ECO:0000256" key="1">
    <source>
        <dbReference type="SAM" id="SignalP"/>
    </source>
</evidence>
<dbReference type="OrthoDB" id="9181346at2"/>
<protein>
    <submittedName>
        <fullName evidence="2">Uncharacterized protein</fullName>
    </submittedName>
</protein>
<reference evidence="3" key="1">
    <citation type="submission" date="2016-10" db="EMBL/GenBank/DDBJ databases">
        <authorList>
            <person name="Varghese N."/>
            <person name="Submissions S."/>
        </authorList>
    </citation>
    <scope>NUCLEOTIDE SEQUENCE [LARGE SCALE GENOMIC DNA]</scope>
    <source>
        <strain evidence="3">CCM 7469</strain>
    </source>
</reference>
<dbReference type="AlphaFoldDB" id="A0A1G8DQS0"/>
<dbReference type="EMBL" id="FNDS01000002">
    <property type="protein sequence ID" value="SDH59790.1"/>
    <property type="molecule type" value="Genomic_DNA"/>
</dbReference>
<accession>A0A1G8DQS0</accession>
<evidence type="ECO:0000313" key="2">
    <source>
        <dbReference type="EMBL" id="SDH59790.1"/>
    </source>
</evidence>
<keyword evidence="1" id="KW-0732">Signal</keyword>
<dbReference type="STRING" id="428992.SAMN05216272_10296"/>
<gene>
    <name evidence="2" type="ORF">SAMN05216272_10296</name>
</gene>
<proteinExistence type="predicted"/>
<feature type="chain" id="PRO_5011764259" evidence="1">
    <location>
        <begin position="34"/>
        <end position="231"/>
    </location>
</feature>
<dbReference type="RefSeq" id="WP_090261372.1">
    <property type="nucleotide sequence ID" value="NZ_FNDS01000002.1"/>
</dbReference>
<organism evidence="2 3">
    <name type="scientific">Pseudomonas panipatensis</name>
    <dbReference type="NCBI Taxonomy" id="428992"/>
    <lineage>
        <taxon>Bacteria</taxon>
        <taxon>Pseudomonadati</taxon>
        <taxon>Pseudomonadota</taxon>
        <taxon>Gammaproteobacteria</taxon>
        <taxon>Pseudomonadales</taxon>
        <taxon>Pseudomonadaceae</taxon>
        <taxon>Pseudomonas</taxon>
    </lineage>
</organism>
<name>A0A1G8DQS0_9PSED</name>
<dbReference type="PROSITE" id="PS51318">
    <property type="entry name" value="TAT"/>
    <property type="match status" value="1"/>
</dbReference>
<sequence length="231" mass="23692">MNVERRSLLKGMALGSLAGVASMALGGSGLALANAATGRAATRPTLVLVSAEVAKSAFLQGVNANPAAQQFKVQRSDLSLDFVLSLQQRLRSGQPQRIIGLVDDASAALIVDVARSSGARVQWLGQHSASLNRSQHRLLSADAANGCALQLGLHLNACGSGFSLSEQRLLGPQKPLQLGAAARSAAASEQWAATLGYNLASLGDANPGQAPLIASRSAPLTGNFVSFSIEA</sequence>